<keyword evidence="9" id="KW-0965">Cell junction</keyword>
<dbReference type="AlphaFoldDB" id="A0A671U928"/>
<evidence type="ECO:0000256" key="6">
    <source>
        <dbReference type="ARBA" id="ARBA00022475"/>
    </source>
</evidence>
<dbReference type="FunFam" id="2.30.42.10:FF:000009">
    <property type="entry name" value="Putative tight junction protein ZO-1"/>
    <property type="match status" value="1"/>
</dbReference>
<keyword evidence="10" id="KW-0472">Membrane</keyword>
<reference evidence="14" key="1">
    <citation type="submission" date="2021-04" db="EMBL/GenBank/DDBJ databases">
        <authorList>
            <consortium name="Wellcome Sanger Institute Data Sharing"/>
        </authorList>
    </citation>
    <scope>NUCLEOTIDE SEQUENCE [LARGE SCALE GENOMIC DNA]</scope>
</reference>
<evidence type="ECO:0000256" key="5">
    <source>
        <dbReference type="ARBA" id="ARBA00022443"/>
    </source>
</evidence>
<comment type="subcellular location">
    <subcellularLocation>
        <location evidence="2">Cell junction</location>
        <location evidence="2">Tight junction</location>
    </subcellularLocation>
    <subcellularLocation>
        <location evidence="1">Cell membrane</location>
        <topology evidence="1">Peripheral membrane protein</topology>
        <orientation evidence="1">Cytoplasmic side</orientation>
    </subcellularLocation>
</comment>
<dbReference type="GO" id="GO:0005886">
    <property type="term" value="C:plasma membrane"/>
    <property type="evidence" value="ECO:0007669"/>
    <property type="project" value="UniProtKB-SubCell"/>
</dbReference>
<evidence type="ECO:0000313" key="14">
    <source>
        <dbReference type="Ensembl" id="ENSSAUP00010009314.1"/>
    </source>
</evidence>
<evidence type="ECO:0000256" key="8">
    <source>
        <dbReference type="ARBA" id="ARBA00022737"/>
    </source>
</evidence>
<dbReference type="PRINTS" id="PR01600">
    <property type="entry name" value="ZONOCCLUDNS3"/>
</dbReference>
<dbReference type="CDD" id="cd06729">
    <property type="entry name" value="PDZ3_ZO1-like_domain"/>
    <property type="match status" value="1"/>
</dbReference>
<dbReference type="InterPro" id="IPR036028">
    <property type="entry name" value="SH3-like_dom_sf"/>
</dbReference>
<dbReference type="Ensembl" id="ENSSAUT00010009941.1">
    <property type="protein sequence ID" value="ENSSAUP00010009314.1"/>
    <property type="gene ID" value="ENSSAUG00010004595.1"/>
</dbReference>
<dbReference type="Pfam" id="PF00625">
    <property type="entry name" value="Guanylate_kin"/>
    <property type="match status" value="1"/>
</dbReference>
<proteinExistence type="inferred from homology"/>
<dbReference type="SMART" id="SM00072">
    <property type="entry name" value="GuKc"/>
    <property type="match status" value="1"/>
</dbReference>
<dbReference type="SMART" id="SM00228">
    <property type="entry name" value="PDZ"/>
    <property type="match status" value="3"/>
</dbReference>
<dbReference type="FunFam" id="3.40.50.300:FF:000110">
    <property type="entry name" value="tight junction protein ZO-1 isoform X1"/>
    <property type="match status" value="1"/>
</dbReference>
<evidence type="ECO:0000256" key="3">
    <source>
        <dbReference type="ARBA" id="ARBA00007014"/>
    </source>
</evidence>
<evidence type="ECO:0000256" key="4">
    <source>
        <dbReference type="ARBA" id="ARBA00022427"/>
    </source>
</evidence>
<dbReference type="CDD" id="cd12028">
    <property type="entry name" value="SH3_ZO-3"/>
    <property type="match status" value="1"/>
</dbReference>
<sequence>MEELTIWEQHTITLNKDSKLGFGFAISGGKDKPHPDTGDTTVVVSDVLPNGPAMGRLFTKDQIVMVNGVSMENVHSNYTIQTLRSSGKTANITVKRPRKIQIPATTRPTRAASHSNLLDADPPRRTRRYSDGSDNRDDDRYRPRARSNTPDRNGHGNTLPLMSSGYKRLPYQDVPEKPIRTTLLKKKITDEYGLKLGSQIFIKHMTETGLAAKEGTLQEGDLILKINGMTTENLSLLETKHLVEKSRGKLTMTVLRDERKFLVSIPEVEDSAPNSGDDRRRDSSSELEVAPPPPHRGLVSPFRSPTLTAACPLDRAERVPAQTPDTSKDETVSFVKEGSVGLRLVGGNDVGIFVGGVQPNSPAYEQGMKEGDQIMQVNKVDFGQFTREEAANFLLNIKKGEPVQICTQHKMDIYKKIIKSNLADNFYIRTHFDHEAEGPIGLSFSRGEVFRVVDTMHRGKLGHWLAVRMGNDLHEMDKGTIPNQASAETLASLEQAQRGTGERQVSGPRAEFWKLRGLRGNKKNEKYTRRSREDLLQLTIQGKFPAYERVLLREANFKRPIVIMGPLNDIAMEKLARELPDEYEVASESGESGSTVIKLDTVRRIAEKDRHPLLDITPTAVERLNYIQYHPMVLFLDPHSRKDVKAMRQRYSPNSNKSSRRLYSQALKLRKHCSHLFSARIDLHPGSNVWYESLKDKIRHQQSKPVWVSEVTLESGEEHDLDALDQTQSDYLSAASDLEDTDGEAFTDGEAYTDNEDLEEAYPGQNRADPPRGSRVVGAALARSSEPAPRHRSPDEDPEPYADNYSLREIPPLMHVPEPRIPRRESYNETEDIEWGPATEL</sequence>
<feature type="domain" description="PDZ" evidence="13">
    <location>
        <begin position="11"/>
        <end position="98"/>
    </location>
</feature>
<keyword evidence="5" id="KW-0728">SH3 domain</keyword>
<reference evidence="14" key="3">
    <citation type="submission" date="2025-09" db="UniProtKB">
        <authorList>
            <consortium name="Ensembl"/>
        </authorList>
    </citation>
    <scope>IDENTIFICATION</scope>
</reference>
<feature type="region of interest" description="Disordered" evidence="11">
    <location>
        <begin position="266"/>
        <end position="305"/>
    </location>
</feature>
<name>A0A671U928_SPAAU</name>
<dbReference type="CDD" id="cd06727">
    <property type="entry name" value="PDZ1_ZO1-like"/>
    <property type="match status" value="1"/>
</dbReference>
<dbReference type="InterPro" id="IPR008144">
    <property type="entry name" value="Guanylate_kin-like_dom"/>
</dbReference>
<keyword evidence="4" id="KW-0796">Tight junction</keyword>
<feature type="compositionally biased region" description="Polar residues" evidence="11">
    <location>
        <begin position="103"/>
        <end position="116"/>
    </location>
</feature>
<dbReference type="GO" id="GO:0005923">
    <property type="term" value="C:bicellular tight junction"/>
    <property type="evidence" value="ECO:0007669"/>
    <property type="project" value="UniProtKB-SubCell"/>
</dbReference>
<dbReference type="InterPro" id="IPR008145">
    <property type="entry name" value="GK/Ca_channel_bsu"/>
</dbReference>
<evidence type="ECO:0000256" key="2">
    <source>
        <dbReference type="ARBA" id="ARBA00004435"/>
    </source>
</evidence>
<dbReference type="PROSITE" id="PS50052">
    <property type="entry name" value="GUANYLATE_KINASE_2"/>
    <property type="match status" value="1"/>
</dbReference>
<comment type="similarity">
    <text evidence="3">Belongs to the MAGUK family.</text>
</comment>
<evidence type="ECO:0000256" key="1">
    <source>
        <dbReference type="ARBA" id="ARBA00004413"/>
    </source>
</evidence>
<protein>
    <submittedName>
        <fullName evidence="14">Tight junction protein 3</fullName>
    </submittedName>
</protein>
<evidence type="ECO:0000259" key="13">
    <source>
        <dbReference type="PROSITE" id="PS50106"/>
    </source>
</evidence>
<dbReference type="Gene3D" id="2.30.30.40">
    <property type="entry name" value="SH3 Domains"/>
    <property type="match status" value="1"/>
</dbReference>
<keyword evidence="6" id="KW-1003">Cell membrane</keyword>
<keyword evidence="15" id="KW-1185">Reference proteome</keyword>
<evidence type="ECO:0000256" key="7">
    <source>
        <dbReference type="ARBA" id="ARBA00022553"/>
    </source>
</evidence>
<feature type="domain" description="Guanylate kinase-like" evidence="12">
    <location>
        <begin position="520"/>
        <end position="699"/>
    </location>
</feature>
<dbReference type="PANTHER" id="PTHR13865:SF11">
    <property type="entry name" value="TIGHT JUNCTION PROTEIN ZO-3"/>
    <property type="match status" value="1"/>
</dbReference>
<feature type="compositionally biased region" description="Basic and acidic residues" evidence="11">
    <location>
        <begin position="121"/>
        <end position="142"/>
    </location>
</feature>
<dbReference type="PANTHER" id="PTHR13865">
    <property type="entry name" value="TIGHT JUNCTION PROTEIN"/>
    <property type="match status" value="1"/>
</dbReference>
<feature type="region of interest" description="Disordered" evidence="11">
    <location>
        <begin position="761"/>
        <end position="841"/>
    </location>
</feature>
<dbReference type="InterPro" id="IPR001478">
    <property type="entry name" value="PDZ"/>
</dbReference>
<gene>
    <name evidence="14" type="primary">tjp3</name>
</gene>
<dbReference type="GO" id="GO:0150105">
    <property type="term" value="P:protein localization to cell-cell junction"/>
    <property type="evidence" value="ECO:0007669"/>
    <property type="project" value="TreeGrafter"/>
</dbReference>
<dbReference type="Pfam" id="PF00595">
    <property type="entry name" value="PDZ"/>
    <property type="match status" value="3"/>
</dbReference>
<dbReference type="FunFam" id="2.30.42.10:FF:000013">
    <property type="entry name" value="Putative tight junction protein ZO-1"/>
    <property type="match status" value="1"/>
</dbReference>
<evidence type="ECO:0000313" key="15">
    <source>
        <dbReference type="Proteomes" id="UP000472265"/>
    </source>
</evidence>
<dbReference type="Pfam" id="PF07653">
    <property type="entry name" value="SH3_2"/>
    <property type="match status" value="1"/>
</dbReference>
<dbReference type="GO" id="GO:0045216">
    <property type="term" value="P:cell-cell junction organization"/>
    <property type="evidence" value="ECO:0007669"/>
    <property type="project" value="TreeGrafter"/>
</dbReference>
<dbReference type="CDD" id="cd06728">
    <property type="entry name" value="PDZ2_ZO1-like_ds"/>
    <property type="match status" value="1"/>
</dbReference>
<dbReference type="SUPFAM" id="SSF52540">
    <property type="entry name" value="P-loop containing nucleoside triphosphate hydrolases"/>
    <property type="match status" value="1"/>
</dbReference>
<dbReference type="InterPro" id="IPR001452">
    <property type="entry name" value="SH3_domain"/>
</dbReference>
<dbReference type="GO" id="GO:0050839">
    <property type="term" value="F:cell adhesion molecule binding"/>
    <property type="evidence" value="ECO:0007669"/>
    <property type="project" value="TreeGrafter"/>
</dbReference>
<evidence type="ECO:0000259" key="12">
    <source>
        <dbReference type="PROSITE" id="PS50052"/>
    </source>
</evidence>
<dbReference type="InterPro" id="IPR036034">
    <property type="entry name" value="PDZ_sf"/>
</dbReference>
<dbReference type="InterPro" id="IPR005417">
    <property type="entry name" value="ZO"/>
</dbReference>
<evidence type="ECO:0000256" key="10">
    <source>
        <dbReference type="ARBA" id="ARBA00023136"/>
    </source>
</evidence>
<dbReference type="PROSITE" id="PS50106">
    <property type="entry name" value="PDZ"/>
    <property type="match status" value="3"/>
</dbReference>
<dbReference type="GeneTree" id="ENSGT00940000160036"/>
<dbReference type="SUPFAM" id="SSF50044">
    <property type="entry name" value="SH3-domain"/>
    <property type="match status" value="1"/>
</dbReference>
<dbReference type="Proteomes" id="UP000472265">
    <property type="component" value="Chromosome 11"/>
</dbReference>
<dbReference type="PRINTS" id="PR01597">
    <property type="entry name" value="ZONOCCLUDNS"/>
</dbReference>
<dbReference type="Gene3D" id="2.30.42.10">
    <property type="match status" value="3"/>
</dbReference>
<dbReference type="Gene3D" id="3.40.50.300">
    <property type="entry name" value="P-loop containing nucleotide triphosphate hydrolases"/>
    <property type="match status" value="1"/>
</dbReference>
<feature type="domain" description="PDZ" evidence="13">
    <location>
        <begin position="181"/>
        <end position="258"/>
    </location>
</feature>
<dbReference type="GO" id="GO:1905605">
    <property type="term" value="P:positive regulation of blood-brain barrier permeability"/>
    <property type="evidence" value="ECO:0007669"/>
    <property type="project" value="TreeGrafter"/>
</dbReference>
<keyword evidence="7" id="KW-0597">Phosphoprotein</keyword>
<organism evidence="14 15">
    <name type="scientific">Sparus aurata</name>
    <name type="common">Gilthead sea bream</name>
    <dbReference type="NCBI Taxonomy" id="8175"/>
    <lineage>
        <taxon>Eukaryota</taxon>
        <taxon>Metazoa</taxon>
        <taxon>Chordata</taxon>
        <taxon>Craniata</taxon>
        <taxon>Vertebrata</taxon>
        <taxon>Euteleostomi</taxon>
        <taxon>Actinopterygii</taxon>
        <taxon>Neopterygii</taxon>
        <taxon>Teleostei</taxon>
        <taxon>Neoteleostei</taxon>
        <taxon>Acanthomorphata</taxon>
        <taxon>Eupercaria</taxon>
        <taxon>Spariformes</taxon>
        <taxon>Sparidae</taxon>
        <taxon>Sparus</taxon>
    </lineage>
</organism>
<dbReference type="InterPro" id="IPR027417">
    <property type="entry name" value="P-loop_NTPase"/>
</dbReference>
<dbReference type="GO" id="GO:0090557">
    <property type="term" value="P:establishment of endothelial intestinal barrier"/>
    <property type="evidence" value="ECO:0007669"/>
    <property type="project" value="TreeGrafter"/>
</dbReference>
<evidence type="ECO:0000256" key="9">
    <source>
        <dbReference type="ARBA" id="ARBA00022949"/>
    </source>
</evidence>
<reference evidence="14" key="2">
    <citation type="submission" date="2025-08" db="UniProtKB">
        <authorList>
            <consortium name="Ensembl"/>
        </authorList>
    </citation>
    <scope>IDENTIFICATION</scope>
</reference>
<keyword evidence="8" id="KW-0677">Repeat</keyword>
<accession>A0A671U928</accession>
<feature type="domain" description="PDZ" evidence="13">
    <location>
        <begin position="336"/>
        <end position="394"/>
    </location>
</feature>
<feature type="region of interest" description="Disordered" evidence="11">
    <location>
        <begin position="89"/>
        <end position="169"/>
    </location>
</feature>
<dbReference type="InterPro" id="IPR005420">
    <property type="entry name" value="ZO-3"/>
</dbReference>
<dbReference type="SUPFAM" id="SSF50156">
    <property type="entry name" value="PDZ domain-like"/>
    <property type="match status" value="3"/>
</dbReference>
<dbReference type="GO" id="GO:0098609">
    <property type="term" value="P:cell-cell adhesion"/>
    <property type="evidence" value="ECO:0007669"/>
    <property type="project" value="TreeGrafter"/>
</dbReference>
<evidence type="ECO:0000256" key="11">
    <source>
        <dbReference type="SAM" id="MobiDB-lite"/>
    </source>
</evidence>
<feature type="compositionally biased region" description="Basic and acidic residues" evidence="11">
    <location>
        <begin position="817"/>
        <end position="827"/>
    </location>
</feature>